<organism evidence="2">
    <name type="scientific">Physcomitrium patens</name>
    <name type="common">Spreading-leaved earth moss</name>
    <name type="synonym">Physcomitrella patens</name>
    <dbReference type="NCBI Taxonomy" id="3218"/>
    <lineage>
        <taxon>Eukaryota</taxon>
        <taxon>Viridiplantae</taxon>
        <taxon>Streptophyta</taxon>
        <taxon>Embryophyta</taxon>
        <taxon>Bryophyta</taxon>
        <taxon>Bryophytina</taxon>
        <taxon>Bryopsida</taxon>
        <taxon>Funariidae</taxon>
        <taxon>Funariales</taxon>
        <taxon>Funariaceae</taxon>
        <taxon>Physcomitrium</taxon>
    </lineage>
</organism>
<reference evidence="2 4" key="2">
    <citation type="journal article" date="2018" name="Plant J.">
        <title>The Physcomitrella patens chromosome-scale assembly reveals moss genome structure and evolution.</title>
        <authorList>
            <person name="Lang D."/>
            <person name="Ullrich K.K."/>
            <person name="Murat F."/>
            <person name="Fuchs J."/>
            <person name="Jenkins J."/>
            <person name="Haas F.B."/>
            <person name="Piednoel M."/>
            <person name="Gundlach H."/>
            <person name="Van Bel M."/>
            <person name="Meyberg R."/>
            <person name="Vives C."/>
            <person name="Morata J."/>
            <person name="Symeonidi A."/>
            <person name="Hiss M."/>
            <person name="Muchero W."/>
            <person name="Kamisugi Y."/>
            <person name="Saleh O."/>
            <person name="Blanc G."/>
            <person name="Decker E.L."/>
            <person name="van Gessel N."/>
            <person name="Grimwood J."/>
            <person name="Hayes R.D."/>
            <person name="Graham S.W."/>
            <person name="Gunter L.E."/>
            <person name="McDaniel S.F."/>
            <person name="Hoernstein S.N.W."/>
            <person name="Larsson A."/>
            <person name="Li F.W."/>
            <person name="Perroud P.F."/>
            <person name="Phillips J."/>
            <person name="Ranjan P."/>
            <person name="Rokshar D.S."/>
            <person name="Rothfels C.J."/>
            <person name="Schneider L."/>
            <person name="Shu S."/>
            <person name="Stevenson D.W."/>
            <person name="Thummler F."/>
            <person name="Tillich M."/>
            <person name="Villarreal Aguilar J.C."/>
            <person name="Widiez T."/>
            <person name="Wong G.K."/>
            <person name="Wymore A."/>
            <person name="Zhang Y."/>
            <person name="Zimmer A.D."/>
            <person name="Quatrano R.S."/>
            <person name="Mayer K.F.X."/>
            <person name="Goodstein D."/>
            <person name="Casacuberta J.M."/>
            <person name="Vandepoele K."/>
            <person name="Reski R."/>
            <person name="Cuming A.C."/>
            <person name="Tuskan G.A."/>
            <person name="Maumus F."/>
            <person name="Salse J."/>
            <person name="Schmutz J."/>
            <person name="Rensing S.A."/>
        </authorList>
    </citation>
    <scope>NUCLEOTIDE SEQUENCE [LARGE SCALE GENOMIC DNA]</scope>
    <source>
        <strain evidence="3 4">cv. Gransden 2004</strain>
    </source>
</reference>
<accession>A0A2K1IHS5</accession>
<feature type="compositionally biased region" description="Polar residues" evidence="1">
    <location>
        <begin position="13"/>
        <end position="25"/>
    </location>
</feature>
<name>A0A2K1IHS5_PHYPA</name>
<protein>
    <submittedName>
        <fullName evidence="2 3">Uncharacterized protein</fullName>
    </submittedName>
</protein>
<evidence type="ECO:0000256" key="1">
    <source>
        <dbReference type="SAM" id="MobiDB-lite"/>
    </source>
</evidence>
<sequence>MPSVDKYRRSGNCPAQDTNPLQTPQCVAPHLANDPVGNPGGLAYAVGLNLVCMSITSLSLS</sequence>
<dbReference type="EnsemblPlants" id="Pp3c23_1310V3.1">
    <property type="protein sequence ID" value="PAC:32949937.CDS.1"/>
    <property type="gene ID" value="Pp3c23_1310"/>
</dbReference>
<dbReference type="Proteomes" id="UP000006727">
    <property type="component" value="Chromosome 23"/>
</dbReference>
<keyword evidence="4" id="KW-1185">Reference proteome</keyword>
<evidence type="ECO:0000313" key="4">
    <source>
        <dbReference type="Proteomes" id="UP000006727"/>
    </source>
</evidence>
<dbReference type="EMBL" id="ABEU02000023">
    <property type="protein sequence ID" value="PNR28832.1"/>
    <property type="molecule type" value="Genomic_DNA"/>
</dbReference>
<reference evidence="2 4" key="1">
    <citation type="journal article" date="2008" name="Science">
        <title>The Physcomitrella genome reveals evolutionary insights into the conquest of land by plants.</title>
        <authorList>
            <person name="Rensing S."/>
            <person name="Lang D."/>
            <person name="Zimmer A."/>
            <person name="Terry A."/>
            <person name="Salamov A."/>
            <person name="Shapiro H."/>
            <person name="Nishiyama T."/>
            <person name="Perroud P.-F."/>
            <person name="Lindquist E."/>
            <person name="Kamisugi Y."/>
            <person name="Tanahashi T."/>
            <person name="Sakakibara K."/>
            <person name="Fujita T."/>
            <person name="Oishi K."/>
            <person name="Shin-I T."/>
            <person name="Kuroki Y."/>
            <person name="Toyoda A."/>
            <person name="Suzuki Y."/>
            <person name="Hashimoto A."/>
            <person name="Yamaguchi K."/>
            <person name="Sugano A."/>
            <person name="Kohara Y."/>
            <person name="Fujiyama A."/>
            <person name="Anterola A."/>
            <person name="Aoki S."/>
            <person name="Ashton N."/>
            <person name="Barbazuk W.B."/>
            <person name="Barker E."/>
            <person name="Bennetzen J."/>
            <person name="Bezanilla M."/>
            <person name="Blankenship R."/>
            <person name="Cho S.H."/>
            <person name="Dutcher S."/>
            <person name="Estelle M."/>
            <person name="Fawcett J.A."/>
            <person name="Gundlach H."/>
            <person name="Hanada K."/>
            <person name="Heyl A."/>
            <person name="Hicks K.A."/>
            <person name="Hugh J."/>
            <person name="Lohr M."/>
            <person name="Mayer K."/>
            <person name="Melkozernov A."/>
            <person name="Murata T."/>
            <person name="Nelson D."/>
            <person name="Pils B."/>
            <person name="Prigge M."/>
            <person name="Reiss B."/>
            <person name="Renner T."/>
            <person name="Rombauts S."/>
            <person name="Rushton P."/>
            <person name="Sanderfoot A."/>
            <person name="Schween G."/>
            <person name="Shiu S.-H."/>
            <person name="Stueber K."/>
            <person name="Theodoulou F.L."/>
            <person name="Tu H."/>
            <person name="Van de Peer Y."/>
            <person name="Verrier P.J."/>
            <person name="Waters E."/>
            <person name="Wood A."/>
            <person name="Yang L."/>
            <person name="Cove D."/>
            <person name="Cuming A."/>
            <person name="Hasebe M."/>
            <person name="Lucas S."/>
            <person name="Mishler D.B."/>
            <person name="Reski R."/>
            <person name="Grigoriev I."/>
            <person name="Quatrano R.S."/>
            <person name="Boore J.L."/>
        </authorList>
    </citation>
    <scope>NUCLEOTIDE SEQUENCE [LARGE SCALE GENOMIC DNA]</scope>
    <source>
        <strain evidence="3 4">cv. Gransden 2004</strain>
    </source>
</reference>
<evidence type="ECO:0000313" key="2">
    <source>
        <dbReference type="EMBL" id="PNR28832.1"/>
    </source>
</evidence>
<dbReference type="InParanoid" id="A0A2K1IHS5"/>
<dbReference type="AlphaFoldDB" id="A0A2K1IHS5"/>
<evidence type="ECO:0000313" key="3">
    <source>
        <dbReference type="EnsemblPlants" id="PAC:32949937.CDS.1"/>
    </source>
</evidence>
<dbReference type="Gramene" id="Pp3c23_1310V3.1">
    <property type="protein sequence ID" value="PAC:32949937.CDS.1"/>
    <property type="gene ID" value="Pp3c23_1310"/>
</dbReference>
<proteinExistence type="predicted"/>
<reference evidence="3" key="3">
    <citation type="submission" date="2020-12" db="UniProtKB">
        <authorList>
            <consortium name="EnsemblPlants"/>
        </authorList>
    </citation>
    <scope>IDENTIFICATION</scope>
</reference>
<feature type="region of interest" description="Disordered" evidence="1">
    <location>
        <begin position="1"/>
        <end position="25"/>
    </location>
</feature>
<gene>
    <name evidence="2" type="ORF">PHYPA_027524</name>
</gene>